<evidence type="ECO:0000259" key="5">
    <source>
        <dbReference type="Pfam" id="PF00288"/>
    </source>
</evidence>
<dbReference type="Pfam" id="PF00288">
    <property type="entry name" value="GHMP_kinases_N"/>
    <property type="match status" value="1"/>
</dbReference>
<keyword evidence="4" id="KW-0067">ATP-binding</keyword>
<dbReference type="InterPro" id="IPR012363">
    <property type="entry name" value="PduX"/>
</dbReference>
<evidence type="ECO:0000313" key="7">
    <source>
        <dbReference type="EMBL" id="TCL35088.1"/>
    </source>
</evidence>
<protein>
    <submittedName>
        <fullName evidence="7">L-threonine kinase</fullName>
    </submittedName>
</protein>
<keyword evidence="3 7" id="KW-0418">Kinase</keyword>
<keyword evidence="8" id="KW-1185">Reference proteome</keyword>
<dbReference type="AlphaFoldDB" id="A0A4V2Q885"/>
<evidence type="ECO:0000256" key="4">
    <source>
        <dbReference type="ARBA" id="ARBA00022840"/>
    </source>
</evidence>
<evidence type="ECO:0000256" key="2">
    <source>
        <dbReference type="ARBA" id="ARBA00022741"/>
    </source>
</evidence>
<dbReference type="Pfam" id="PF08544">
    <property type="entry name" value="GHMP_kinases_C"/>
    <property type="match status" value="1"/>
</dbReference>
<dbReference type="InterPro" id="IPR020568">
    <property type="entry name" value="Ribosomal_Su5_D2-typ_SF"/>
</dbReference>
<gene>
    <name evidence="7" type="ORF">EV210_114106</name>
</gene>
<reference evidence="7 8" key="1">
    <citation type="submission" date="2019-03" db="EMBL/GenBank/DDBJ databases">
        <title>Genomic Encyclopedia of Type Strains, Phase IV (KMG-IV): sequencing the most valuable type-strain genomes for metagenomic binning, comparative biology and taxonomic classification.</title>
        <authorList>
            <person name="Goeker M."/>
        </authorList>
    </citation>
    <scope>NUCLEOTIDE SEQUENCE [LARGE SCALE GENOMIC DNA]</scope>
    <source>
        <strain evidence="7 8">DSM 15969</strain>
    </source>
</reference>
<feature type="domain" description="GHMP kinase N-terminal" evidence="5">
    <location>
        <begin position="54"/>
        <end position="119"/>
    </location>
</feature>
<dbReference type="PIRSF" id="PIRSF033887">
    <property type="entry name" value="PduX"/>
    <property type="match status" value="1"/>
</dbReference>
<evidence type="ECO:0000259" key="6">
    <source>
        <dbReference type="Pfam" id="PF08544"/>
    </source>
</evidence>
<proteinExistence type="predicted"/>
<evidence type="ECO:0000256" key="3">
    <source>
        <dbReference type="ARBA" id="ARBA00022777"/>
    </source>
</evidence>
<dbReference type="SUPFAM" id="SSF54211">
    <property type="entry name" value="Ribosomal protein S5 domain 2-like"/>
    <property type="match status" value="1"/>
</dbReference>
<dbReference type="InterPro" id="IPR006204">
    <property type="entry name" value="GHMP_kinase_N_dom"/>
</dbReference>
<name>A0A4V2Q885_9FIRM</name>
<evidence type="ECO:0000256" key="1">
    <source>
        <dbReference type="ARBA" id="ARBA00022679"/>
    </source>
</evidence>
<dbReference type="GO" id="GO:0016301">
    <property type="term" value="F:kinase activity"/>
    <property type="evidence" value="ECO:0007669"/>
    <property type="project" value="UniProtKB-KW"/>
</dbReference>
<dbReference type="Proteomes" id="UP000295063">
    <property type="component" value="Unassembled WGS sequence"/>
</dbReference>
<dbReference type="InterPro" id="IPR013750">
    <property type="entry name" value="GHMP_kinase_C_dom"/>
</dbReference>
<evidence type="ECO:0000313" key="8">
    <source>
        <dbReference type="Proteomes" id="UP000295063"/>
    </source>
</evidence>
<dbReference type="PANTHER" id="PTHR43527">
    <property type="entry name" value="4-DIPHOSPHOCYTIDYL-2-C-METHYL-D-ERYTHRITOL KINASE, CHLOROPLASTIC"/>
    <property type="match status" value="1"/>
</dbReference>
<dbReference type="EMBL" id="SLUI01000014">
    <property type="protein sequence ID" value="TCL35088.1"/>
    <property type="molecule type" value="Genomic_DNA"/>
</dbReference>
<comment type="caution">
    <text evidence="7">The sequence shown here is derived from an EMBL/GenBank/DDBJ whole genome shotgun (WGS) entry which is preliminary data.</text>
</comment>
<keyword evidence="1" id="KW-0808">Transferase</keyword>
<dbReference type="PANTHER" id="PTHR43527:SF1">
    <property type="entry name" value="L-THREONINE KINASE"/>
    <property type="match status" value="1"/>
</dbReference>
<dbReference type="Gene3D" id="3.30.230.10">
    <property type="match status" value="1"/>
</dbReference>
<feature type="domain" description="GHMP kinase C-terminal" evidence="6">
    <location>
        <begin position="191"/>
        <end position="249"/>
    </location>
</feature>
<organism evidence="7 8">
    <name type="scientific">Anaerospora hongkongensis</name>
    <dbReference type="NCBI Taxonomy" id="244830"/>
    <lineage>
        <taxon>Bacteria</taxon>
        <taxon>Bacillati</taxon>
        <taxon>Bacillota</taxon>
        <taxon>Negativicutes</taxon>
        <taxon>Selenomonadales</taxon>
        <taxon>Sporomusaceae</taxon>
        <taxon>Anaerospora</taxon>
    </lineage>
</organism>
<keyword evidence="2" id="KW-0547">Nucleotide-binding</keyword>
<dbReference type="GO" id="GO:0005524">
    <property type="term" value="F:ATP binding"/>
    <property type="evidence" value="ECO:0007669"/>
    <property type="project" value="UniProtKB-KW"/>
</dbReference>
<accession>A0A4V2Q885</accession>
<sequence>MAIKVKAPGSCGELVQGTIEGQNFLITCPIDVYSQAQIISSASTVLPEYQKAAAAMEMTLRYLGVTPQNDSILIQSELLIGKGMASSSADISAACQATALRYGKRLTADEIAAIALAIEPTDAIFYPGIMMFDHVAGKISKCLGNPPPIDIVILDVGGEIDTLSFNRRQDLTDRNQFKEQAVKQAVDLVAAGIKQGDSRLIGEGATISALANQSILYKPYLEQIIKIGKYYGAVGVNAAHSGTVLGVLFPAGCGEVQGPCMEQILTACEGNVQYIRTARLISGGLTLVEVDDE</sequence>
<dbReference type="InterPro" id="IPR014721">
    <property type="entry name" value="Ribsml_uS5_D2-typ_fold_subgr"/>
</dbReference>
<dbReference type="RefSeq" id="WP_132082794.1">
    <property type="nucleotide sequence ID" value="NZ_SLUI01000014.1"/>
</dbReference>
<dbReference type="OrthoDB" id="4548147at2"/>